<dbReference type="Proteomes" id="UP000824093">
    <property type="component" value="Unassembled WGS sequence"/>
</dbReference>
<dbReference type="PANTHER" id="PTHR11361">
    <property type="entry name" value="DNA MISMATCH REPAIR PROTEIN MUTS FAMILY MEMBER"/>
    <property type="match status" value="1"/>
</dbReference>
<dbReference type="Pfam" id="PF05190">
    <property type="entry name" value="MutS_IV"/>
    <property type="match status" value="1"/>
</dbReference>
<evidence type="ECO:0000256" key="8">
    <source>
        <dbReference type="NCBIfam" id="TIGR01070"/>
    </source>
</evidence>
<dbReference type="Pfam" id="PF05192">
    <property type="entry name" value="MutS_III"/>
    <property type="match status" value="1"/>
</dbReference>
<dbReference type="InterPro" id="IPR045076">
    <property type="entry name" value="MutS"/>
</dbReference>
<dbReference type="SUPFAM" id="SSF55271">
    <property type="entry name" value="DNA repair protein MutS, domain I"/>
    <property type="match status" value="1"/>
</dbReference>
<dbReference type="Pfam" id="PF00488">
    <property type="entry name" value="MutS_V"/>
    <property type="match status" value="1"/>
</dbReference>
<feature type="coiled-coil region" evidence="10">
    <location>
        <begin position="500"/>
        <end position="534"/>
    </location>
</feature>
<dbReference type="InterPro" id="IPR007695">
    <property type="entry name" value="DNA_mismatch_repair_MutS-lik_N"/>
</dbReference>
<keyword evidence="10" id="KW-0175">Coiled coil</keyword>
<dbReference type="Gene3D" id="3.40.50.300">
    <property type="entry name" value="P-loop containing nucleotide triphosphate hydrolases"/>
    <property type="match status" value="1"/>
</dbReference>
<dbReference type="GO" id="GO:0006298">
    <property type="term" value="P:mismatch repair"/>
    <property type="evidence" value="ECO:0007669"/>
    <property type="project" value="UniProtKB-UniRule"/>
</dbReference>
<dbReference type="Gene3D" id="1.10.1420.10">
    <property type="match status" value="2"/>
</dbReference>
<dbReference type="PIRSF" id="PIRSF037677">
    <property type="entry name" value="DNA_mis_repair_Msh6"/>
    <property type="match status" value="1"/>
</dbReference>
<dbReference type="InterPro" id="IPR007696">
    <property type="entry name" value="DNA_mismatch_repair_MutS_core"/>
</dbReference>
<dbReference type="PANTHER" id="PTHR11361:SF34">
    <property type="entry name" value="DNA MISMATCH REPAIR PROTEIN MSH1, MITOCHONDRIAL"/>
    <property type="match status" value="1"/>
</dbReference>
<dbReference type="Pfam" id="PF05188">
    <property type="entry name" value="MutS_II"/>
    <property type="match status" value="1"/>
</dbReference>
<proteinExistence type="inferred from homology"/>
<sequence length="870" mass="99201">MAEFSPMMQKYLETKEEYKDCILFYRLGDFYEMFFEDALTASRELEITLTGKDCGQEERAPMCGVPYHAAEMYIAKLVAKGYKVAICEQLEDPKQAKGIVKRGVIRVVTPGTLIESNMLEERKNNYIMAIFKKGIHFGISVCDVSTGDFYTTEIKEHNNFPLVLDEIARYTPAELIVNSMLYDCTEEMKQIKERFELYITRFNDKFFEGNVQEIKEKFNIVDSREQEISNLEDKLLSLASVQALMEYLKQTQKTNLSHINKIVMYTTTKYMSLDINARRNLEITEKMRDKSKKGTLLWVLDKTSTSMGGRHLRRWLSDPLIDVKEISKRLNAVKELKENLILKGEVIENLKKVYDIERLAGKIAYGNANGRDMISLKNSLLKLPELKNVLKNVNSDLLKELYENLDELKDVEELIENSIVEDPPMSVKEGGIIKIGYNEEIDKLKKATTEGKNWILQLEMDEKEKTGIKSLKVGFNKVFGYFIEVTKTYLNQVPDRYIRKQTLTNCERFITEELKNLENQILGAEEKVINLEYLAFTEIREKIASNIKRLQKSANVVASLDVLASFAAVAEEMNYCMPIMDESGIIEIKDGRHPVIEKMLPYGTFIANDTYLDEEKNRLGMITGPNMAGKSTYMRQVALITLMAQCGSFVPASYARIGVVDKIFTRVGASDDLSMGQSTFMVEMMEVATILKEATRNSLVILDEIGRGTSTYDGLSIAWAVAEYIADPEKCGAKTLFATHYHELIELENKIEGIKNYSVAVKEKGEDIIFLRKIVEGGTDESYGIHVARLAGVPKPVLTKANEVLRSLERKSILGSKKQEKENKQVQAGQLDLYNYKLAEIAHEIDKINLNELTPIDALNTLMRMKEKMQ</sequence>
<dbReference type="NCBIfam" id="NF003810">
    <property type="entry name" value="PRK05399.1"/>
    <property type="match status" value="1"/>
</dbReference>
<dbReference type="NCBIfam" id="TIGR01070">
    <property type="entry name" value="mutS1"/>
    <property type="match status" value="1"/>
</dbReference>
<dbReference type="InterPro" id="IPR016151">
    <property type="entry name" value="DNA_mismatch_repair_MutS_N"/>
</dbReference>
<evidence type="ECO:0000259" key="11">
    <source>
        <dbReference type="PROSITE" id="PS00486"/>
    </source>
</evidence>
<dbReference type="HAMAP" id="MF_00096">
    <property type="entry name" value="MutS"/>
    <property type="match status" value="1"/>
</dbReference>
<evidence type="ECO:0000256" key="4">
    <source>
        <dbReference type="ARBA" id="ARBA00022840"/>
    </source>
</evidence>
<keyword evidence="5 7" id="KW-0238">DNA-binding</keyword>
<reference evidence="12" key="2">
    <citation type="journal article" date="2021" name="PeerJ">
        <title>Extensive microbial diversity within the chicken gut microbiome revealed by metagenomics and culture.</title>
        <authorList>
            <person name="Gilroy R."/>
            <person name="Ravi A."/>
            <person name="Getino M."/>
            <person name="Pursley I."/>
            <person name="Horton D.L."/>
            <person name="Alikhan N.F."/>
            <person name="Baker D."/>
            <person name="Gharbi K."/>
            <person name="Hall N."/>
            <person name="Watson M."/>
            <person name="Adriaenssens E.M."/>
            <person name="Foster-Nyarko E."/>
            <person name="Jarju S."/>
            <person name="Secka A."/>
            <person name="Antonio M."/>
            <person name="Oren A."/>
            <person name="Chaudhuri R.R."/>
            <person name="La Ragione R."/>
            <person name="Hildebrand F."/>
            <person name="Pallen M.J."/>
        </authorList>
    </citation>
    <scope>NUCLEOTIDE SEQUENCE</scope>
    <source>
        <strain evidence="12">CHK195-15760</strain>
    </source>
</reference>
<dbReference type="PROSITE" id="PS00486">
    <property type="entry name" value="DNA_MISMATCH_REPAIR_2"/>
    <property type="match status" value="1"/>
</dbReference>
<protein>
    <recommendedName>
        <fullName evidence="7 8">DNA mismatch repair protein MutS</fullName>
    </recommendedName>
</protein>
<organism evidence="12 13">
    <name type="scientific">Candidatus Merdicola faecigallinarum</name>
    <dbReference type="NCBI Taxonomy" id="2840862"/>
    <lineage>
        <taxon>Bacteria</taxon>
        <taxon>Bacillati</taxon>
        <taxon>Bacillota</taxon>
        <taxon>Clostridia</taxon>
        <taxon>Candidatus Merdicola</taxon>
    </lineage>
</organism>
<dbReference type="InterPro" id="IPR027417">
    <property type="entry name" value="P-loop_NTPase"/>
</dbReference>
<keyword evidence="4 7" id="KW-0067">ATP-binding</keyword>
<dbReference type="GO" id="GO:0140664">
    <property type="term" value="F:ATP-dependent DNA damage sensor activity"/>
    <property type="evidence" value="ECO:0007669"/>
    <property type="project" value="InterPro"/>
</dbReference>
<reference evidence="12" key="1">
    <citation type="submission" date="2020-10" db="EMBL/GenBank/DDBJ databases">
        <authorList>
            <person name="Gilroy R."/>
        </authorList>
    </citation>
    <scope>NUCLEOTIDE SEQUENCE</scope>
    <source>
        <strain evidence="12">CHK195-15760</strain>
    </source>
</reference>
<dbReference type="FunFam" id="1.10.1420.10:FF:000007">
    <property type="entry name" value="DNA mismatch repair protein MutS"/>
    <property type="match status" value="1"/>
</dbReference>
<dbReference type="InterPro" id="IPR007861">
    <property type="entry name" value="DNA_mismatch_repair_MutS_clamp"/>
</dbReference>
<dbReference type="InterPro" id="IPR000432">
    <property type="entry name" value="DNA_mismatch_repair_MutS_C"/>
</dbReference>
<dbReference type="SUPFAM" id="SSF52540">
    <property type="entry name" value="P-loop containing nucleoside triphosphate hydrolases"/>
    <property type="match status" value="1"/>
</dbReference>
<dbReference type="InterPro" id="IPR017261">
    <property type="entry name" value="DNA_mismatch_repair_MutS/MSH"/>
</dbReference>
<dbReference type="Gene3D" id="3.30.420.110">
    <property type="entry name" value="MutS, connector domain"/>
    <property type="match status" value="1"/>
</dbReference>
<dbReference type="FunFam" id="3.40.50.300:FF:001579">
    <property type="entry name" value="DNA mismatch repair protein MutS"/>
    <property type="match status" value="1"/>
</dbReference>
<comment type="function">
    <text evidence="7">This protein is involved in the repair of mismatches in DNA. It is possible that it carries out the mismatch recognition step. This protein has a weak ATPase activity.</text>
</comment>
<dbReference type="EMBL" id="DVNH01000048">
    <property type="protein sequence ID" value="HIU52203.1"/>
    <property type="molecule type" value="Genomic_DNA"/>
</dbReference>
<evidence type="ECO:0000256" key="1">
    <source>
        <dbReference type="ARBA" id="ARBA00006271"/>
    </source>
</evidence>
<dbReference type="Pfam" id="PF01624">
    <property type="entry name" value="MutS_I"/>
    <property type="match status" value="1"/>
</dbReference>
<dbReference type="AlphaFoldDB" id="A0A9D1M242"/>
<dbReference type="Gene3D" id="3.40.1170.10">
    <property type="entry name" value="DNA repair protein MutS, domain I"/>
    <property type="match status" value="1"/>
</dbReference>
<dbReference type="GO" id="GO:0030983">
    <property type="term" value="F:mismatched DNA binding"/>
    <property type="evidence" value="ECO:0007669"/>
    <property type="project" value="InterPro"/>
</dbReference>
<dbReference type="SUPFAM" id="SSF53150">
    <property type="entry name" value="DNA repair protein MutS, domain II"/>
    <property type="match status" value="1"/>
</dbReference>
<keyword evidence="2 7" id="KW-0547">Nucleotide-binding</keyword>
<evidence type="ECO:0000313" key="12">
    <source>
        <dbReference type="EMBL" id="HIU52203.1"/>
    </source>
</evidence>
<evidence type="ECO:0000313" key="13">
    <source>
        <dbReference type="Proteomes" id="UP000824093"/>
    </source>
</evidence>
<dbReference type="CDD" id="cd03284">
    <property type="entry name" value="ABC_MutS1"/>
    <property type="match status" value="1"/>
</dbReference>
<feature type="domain" description="DNA mismatch repair proteins mutS family" evidence="11">
    <location>
        <begin position="698"/>
        <end position="714"/>
    </location>
</feature>
<evidence type="ECO:0000256" key="10">
    <source>
        <dbReference type="SAM" id="Coils"/>
    </source>
</evidence>
<gene>
    <name evidence="7 12" type="primary">mutS</name>
    <name evidence="12" type="ORF">IAB70_06305</name>
</gene>
<keyword evidence="6 7" id="KW-0234">DNA repair</keyword>
<evidence type="ECO:0000256" key="6">
    <source>
        <dbReference type="ARBA" id="ARBA00023204"/>
    </source>
</evidence>
<dbReference type="SMART" id="SM00533">
    <property type="entry name" value="MUTSd"/>
    <property type="match status" value="1"/>
</dbReference>
<accession>A0A9D1M242</accession>
<dbReference type="FunFam" id="3.40.1170.10:FF:000001">
    <property type="entry name" value="DNA mismatch repair protein MutS"/>
    <property type="match status" value="1"/>
</dbReference>
<dbReference type="InterPro" id="IPR036187">
    <property type="entry name" value="DNA_mismatch_repair_MutS_sf"/>
</dbReference>
<name>A0A9D1M242_9FIRM</name>
<comment type="similarity">
    <text evidence="1 7 9">Belongs to the DNA mismatch repair MutS family.</text>
</comment>
<dbReference type="GO" id="GO:0005829">
    <property type="term" value="C:cytosol"/>
    <property type="evidence" value="ECO:0007669"/>
    <property type="project" value="TreeGrafter"/>
</dbReference>
<dbReference type="GO" id="GO:0003684">
    <property type="term" value="F:damaged DNA binding"/>
    <property type="evidence" value="ECO:0007669"/>
    <property type="project" value="UniProtKB-UniRule"/>
</dbReference>
<evidence type="ECO:0000256" key="7">
    <source>
        <dbReference type="HAMAP-Rule" id="MF_00096"/>
    </source>
</evidence>
<dbReference type="SUPFAM" id="SSF48334">
    <property type="entry name" value="DNA repair protein MutS, domain III"/>
    <property type="match status" value="1"/>
</dbReference>
<comment type="caution">
    <text evidence="12">The sequence shown here is derived from an EMBL/GenBank/DDBJ whole genome shotgun (WGS) entry which is preliminary data.</text>
</comment>
<keyword evidence="3 7" id="KW-0227">DNA damage</keyword>
<evidence type="ECO:0000256" key="5">
    <source>
        <dbReference type="ARBA" id="ARBA00023125"/>
    </source>
</evidence>
<dbReference type="SMART" id="SM00534">
    <property type="entry name" value="MUTSac"/>
    <property type="match status" value="1"/>
</dbReference>
<evidence type="ECO:0000256" key="2">
    <source>
        <dbReference type="ARBA" id="ARBA00022741"/>
    </source>
</evidence>
<dbReference type="InterPro" id="IPR005748">
    <property type="entry name" value="DNA_mismatch_repair_MutS"/>
</dbReference>
<feature type="binding site" evidence="7">
    <location>
        <begin position="624"/>
        <end position="631"/>
    </location>
    <ligand>
        <name>ATP</name>
        <dbReference type="ChEBI" id="CHEBI:30616"/>
    </ligand>
</feature>
<dbReference type="InterPro" id="IPR007860">
    <property type="entry name" value="DNA_mmatch_repair_MutS_con_dom"/>
</dbReference>
<evidence type="ECO:0000256" key="3">
    <source>
        <dbReference type="ARBA" id="ARBA00022763"/>
    </source>
</evidence>
<dbReference type="GO" id="GO:0005524">
    <property type="term" value="F:ATP binding"/>
    <property type="evidence" value="ECO:0007669"/>
    <property type="project" value="UniProtKB-UniRule"/>
</dbReference>
<dbReference type="InterPro" id="IPR036678">
    <property type="entry name" value="MutS_con_dom_sf"/>
</dbReference>
<evidence type="ECO:0000256" key="9">
    <source>
        <dbReference type="RuleBase" id="RU003756"/>
    </source>
</evidence>